<reference evidence="2 3" key="1">
    <citation type="submission" date="2019-11" db="EMBL/GenBank/DDBJ databases">
        <title>Whole-genome sequence of a the green, strictly anaerobic photosynthetic bacterium Heliobacillus mobilis DSM 6151.</title>
        <authorList>
            <person name="Kyndt J.A."/>
            <person name="Meyer T.E."/>
        </authorList>
    </citation>
    <scope>NUCLEOTIDE SEQUENCE [LARGE SCALE GENOMIC DNA]</scope>
    <source>
        <strain evidence="2 3">DSM 6151</strain>
    </source>
</reference>
<name>A0A6I3SPF7_HELMO</name>
<comment type="caution">
    <text evidence="2">The sequence shown here is derived from an EMBL/GenBank/DDBJ whole genome shotgun (WGS) entry which is preliminary data.</text>
</comment>
<keyword evidence="3" id="KW-1185">Reference proteome</keyword>
<evidence type="ECO:0000256" key="1">
    <source>
        <dbReference type="SAM" id="Phobius"/>
    </source>
</evidence>
<protein>
    <submittedName>
        <fullName evidence="2">IS1634 family transposase</fullName>
    </submittedName>
</protein>
<evidence type="ECO:0000313" key="2">
    <source>
        <dbReference type="EMBL" id="MTV50908.1"/>
    </source>
</evidence>
<sequence length="378" mass="43439">MDGNLSDRTWNRETIEELAQLLVPHIGRGLLYVADSALVSSKNLEVLAKEQIPFISRLPSTYKLASELKEEAQSREQWTMVGKLSDKADAAVYQIQERTGQLYDRTYRFIVVHSSSLTQQKKNTIDRKVIKEKAALEKDCTSLRKKTFACQSDAEQELQSFLNARESCFHELSGTVFSVQREKPRQGKGRRPVSYVPQYETLWQVDCAIGALNTKKIDAALRMEEVFILMTNEMDTEKLPAMDILRKYKEQHTVEARFRWLKDPTVVDQIWLKNPNRVMALGYIFLIGLLVYCLLERRIRKSLAKETKPIRLHGNRLTKAPTAAAFLQLFSDIVVMNSVLPNQAIQRALPKRFQTDELKRALKIAGFDLDIYTTVPLE</sequence>
<dbReference type="NCBIfam" id="NF033559">
    <property type="entry name" value="transpos_IS1634"/>
    <property type="match status" value="1"/>
</dbReference>
<keyword evidence="1" id="KW-0812">Transmembrane</keyword>
<keyword evidence="1" id="KW-1133">Transmembrane helix</keyword>
<dbReference type="PANTHER" id="PTHR34614:SF2">
    <property type="entry name" value="TRANSPOSASE IS4-LIKE DOMAIN-CONTAINING PROTEIN"/>
    <property type="match status" value="1"/>
</dbReference>
<feature type="transmembrane region" description="Helical" evidence="1">
    <location>
        <begin position="278"/>
        <end position="295"/>
    </location>
</feature>
<organism evidence="2 3">
    <name type="scientific">Heliobacterium mobile</name>
    <name type="common">Heliobacillus mobilis</name>
    <dbReference type="NCBI Taxonomy" id="28064"/>
    <lineage>
        <taxon>Bacteria</taxon>
        <taxon>Bacillati</taxon>
        <taxon>Bacillota</taxon>
        <taxon>Clostridia</taxon>
        <taxon>Eubacteriales</taxon>
        <taxon>Heliobacteriaceae</taxon>
        <taxon>Heliobacterium</taxon>
    </lineage>
</organism>
<proteinExistence type="predicted"/>
<dbReference type="InterPro" id="IPR012337">
    <property type="entry name" value="RNaseH-like_sf"/>
</dbReference>
<dbReference type="AlphaFoldDB" id="A0A6I3SPF7"/>
<gene>
    <name evidence="2" type="ORF">GJ688_18480</name>
</gene>
<dbReference type="PANTHER" id="PTHR34614">
    <property type="match status" value="1"/>
</dbReference>
<dbReference type="Proteomes" id="UP000430670">
    <property type="component" value="Unassembled WGS sequence"/>
</dbReference>
<dbReference type="SUPFAM" id="SSF53098">
    <property type="entry name" value="Ribonuclease H-like"/>
    <property type="match status" value="1"/>
</dbReference>
<keyword evidence="1" id="KW-0472">Membrane</keyword>
<dbReference type="OrthoDB" id="2078486at2"/>
<accession>A0A6I3SPF7</accession>
<dbReference type="InterPro" id="IPR047654">
    <property type="entry name" value="IS1634_transpos"/>
</dbReference>
<dbReference type="EMBL" id="WNKU01000044">
    <property type="protein sequence ID" value="MTV50908.1"/>
    <property type="molecule type" value="Genomic_DNA"/>
</dbReference>
<evidence type="ECO:0000313" key="3">
    <source>
        <dbReference type="Proteomes" id="UP000430670"/>
    </source>
</evidence>